<name>A0ABW5JFD0_9BACT</name>
<organism evidence="2 3">
    <name type="scientific">Emticicia soli</name>
    <dbReference type="NCBI Taxonomy" id="2027878"/>
    <lineage>
        <taxon>Bacteria</taxon>
        <taxon>Pseudomonadati</taxon>
        <taxon>Bacteroidota</taxon>
        <taxon>Cytophagia</taxon>
        <taxon>Cytophagales</taxon>
        <taxon>Leadbetterellaceae</taxon>
        <taxon>Emticicia</taxon>
    </lineage>
</organism>
<dbReference type="InterPro" id="IPR005625">
    <property type="entry name" value="PepSY-ass_TM"/>
</dbReference>
<feature type="transmembrane region" description="Helical" evidence="1">
    <location>
        <begin position="217"/>
        <end position="235"/>
    </location>
</feature>
<sequence length="536" mass="60898">MKLGGLPNRAYNIVFHTHTVSGIVISFALYVIFFAGAFTLFRDEFYQWEDVKARQAITKTIDYDALLENIRKKQTNFNVDDETYIYPATEHKPYISFFGHITTTNKNVEDHFHGQYYPQTNELTIGEAQTTVGETLYRLHFFDQVPFYIGRYIAGFVALFFLFAVITGVLIHWRNIVSKFYGFSLKGSLKQIWTSSHTVFGLLGLPFQLMYAVTGAYYMLSILILAPVVLLFFGGDQQKVLAMLRPIEGIVLNEESPLTKNNLRISKSLDEIRAQYPDFELKTLKLKHYSREDALLSVYGKDPSHFSGDGMIAIQLKDGKRLVEMMPGNKTYVQSVLFGIAGVHFATFGGLFLKFVYFFLAIVTCFVIISGVLLWKEARNKKNYTEKQKRFHHRVTMTYLAICFGLFPAVAILFIAELAVPSTLSNHVSLVNTTFFVSWLLLSIVGLFWKTEANLTRNYLYAGGVLSLGVPLANGIITGDWFWKTLANKQYSVAGTDLFWLATGVLCVALTTKFWQKPKEKTVTNVVDEQTILAKK</sequence>
<protein>
    <submittedName>
        <fullName evidence="2">PepSY-associated TM helix domain-containing protein</fullName>
    </submittedName>
</protein>
<feature type="transmembrane region" description="Helical" evidence="1">
    <location>
        <begin position="498"/>
        <end position="515"/>
    </location>
</feature>
<feature type="transmembrane region" description="Helical" evidence="1">
    <location>
        <begin position="396"/>
        <end position="416"/>
    </location>
</feature>
<dbReference type="Proteomes" id="UP001597510">
    <property type="component" value="Unassembled WGS sequence"/>
</dbReference>
<accession>A0ABW5JFD0</accession>
<feature type="transmembrane region" description="Helical" evidence="1">
    <location>
        <begin position="355"/>
        <end position="375"/>
    </location>
</feature>
<keyword evidence="1" id="KW-0472">Membrane</keyword>
<dbReference type="PANTHER" id="PTHR34219:SF3">
    <property type="entry name" value="BLL7967 PROTEIN"/>
    <property type="match status" value="1"/>
</dbReference>
<dbReference type="Pfam" id="PF03929">
    <property type="entry name" value="PepSY_TM"/>
    <property type="match status" value="1"/>
</dbReference>
<comment type="caution">
    <text evidence="2">The sequence shown here is derived from an EMBL/GenBank/DDBJ whole genome shotgun (WGS) entry which is preliminary data.</text>
</comment>
<evidence type="ECO:0000313" key="3">
    <source>
        <dbReference type="Proteomes" id="UP001597510"/>
    </source>
</evidence>
<feature type="transmembrane region" description="Helical" evidence="1">
    <location>
        <begin position="428"/>
        <end position="448"/>
    </location>
</feature>
<evidence type="ECO:0000313" key="2">
    <source>
        <dbReference type="EMBL" id="MFD2523602.1"/>
    </source>
</evidence>
<feature type="transmembrane region" description="Helical" evidence="1">
    <location>
        <begin position="20"/>
        <end position="41"/>
    </location>
</feature>
<dbReference type="PANTHER" id="PTHR34219">
    <property type="entry name" value="IRON-REGULATED INNER MEMBRANE PROTEIN-RELATED"/>
    <property type="match status" value="1"/>
</dbReference>
<feature type="transmembrane region" description="Helical" evidence="1">
    <location>
        <begin position="149"/>
        <end position="171"/>
    </location>
</feature>
<dbReference type="EMBL" id="JBHULC010000038">
    <property type="protein sequence ID" value="MFD2523602.1"/>
    <property type="molecule type" value="Genomic_DNA"/>
</dbReference>
<evidence type="ECO:0000256" key="1">
    <source>
        <dbReference type="SAM" id="Phobius"/>
    </source>
</evidence>
<keyword evidence="1" id="KW-1133">Transmembrane helix</keyword>
<keyword evidence="1" id="KW-0812">Transmembrane</keyword>
<reference evidence="3" key="1">
    <citation type="journal article" date="2019" name="Int. J. Syst. Evol. Microbiol.">
        <title>The Global Catalogue of Microorganisms (GCM) 10K type strain sequencing project: providing services to taxonomists for standard genome sequencing and annotation.</title>
        <authorList>
            <consortium name="The Broad Institute Genomics Platform"/>
            <consortium name="The Broad Institute Genome Sequencing Center for Infectious Disease"/>
            <person name="Wu L."/>
            <person name="Ma J."/>
        </authorList>
    </citation>
    <scope>NUCLEOTIDE SEQUENCE [LARGE SCALE GENOMIC DNA]</scope>
    <source>
        <strain evidence="3">KCTC 52344</strain>
    </source>
</reference>
<gene>
    <name evidence="2" type="ORF">ACFSR2_22070</name>
</gene>
<keyword evidence="3" id="KW-1185">Reference proteome</keyword>
<proteinExistence type="predicted"/>
<feature type="transmembrane region" description="Helical" evidence="1">
    <location>
        <begin position="460"/>
        <end position="478"/>
    </location>
</feature>
<feature type="transmembrane region" description="Helical" evidence="1">
    <location>
        <begin position="331"/>
        <end position="349"/>
    </location>
</feature>
<dbReference type="RefSeq" id="WP_340233630.1">
    <property type="nucleotide sequence ID" value="NZ_JBBEWC010000001.1"/>
</dbReference>